<gene>
    <name evidence="1" type="ORF">NM208_g10032</name>
</gene>
<sequence length="161" mass="17697">MKANVFLPGTTYLSSIQQLFSLISTCNLHTHSKTYTKLPITKHPKCRSNTSPRPSPSSTSLYSPTTTPSWATCTPATPAPPNPISAGFFRLNKGEPLKYTYKYDETKIILEGNFTLEDGNGQKVDAKPGDVFFIPKGTTVTFTTPDSGLAYYTGARKYMDL</sequence>
<accession>A0ACC1RZC5</accession>
<keyword evidence="2" id="KW-1185">Reference proteome</keyword>
<dbReference type="EMBL" id="JANRMS010001364">
    <property type="protein sequence ID" value="KAJ3528813.1"/>
    <property type="molecule type" value="Genomic_DNA"/>
</dbReference>
<dbReference type="Proteomes" id="UP001148629">
    <property type="component" value="Unassembled WGS sequence"/>
</dbReference>
<evidence type="ECO:0000313" key="1">
    <source>
        <dbReference type="EMBL" id="KAJ3528813.1"/>
    </source>
</evidence>
<comment type="caution">
    <text evidence="1">The sequence shown here is derived from an EMBL/GenBank/DDBJ whole genome shotgun (WGS) entry which is preliminary data.</text>
</comment>
<evidence type="ECO:0000313" key="2">
    <source>
        <dbReference type="Proteomes" id="UP001148629"/>
    </source>
</evidence>
<organism evidence="1 2">
    <name type="scientific">Fusarium decemcellulare</name>
    <dbReference type="NCBI Taxonomy" id="57161"/>
    <lineage>
        <taxon>Eukaryota</taxon>
        <taxon>Fungi</taxon>
        <taxon>Dikarya</taxon>
        <taxon>Ascomycota</taxon>
        <taxon>Pezizomycotina</taxon>
        <taxon>Sordariomycetes</taxon>
        <taxon>Hypocreomycetidae</taxon>
        <taxon>Hypocreales</taxon>
        <taxon>Nectriaceae</taxon>
        <taxon>Fusarium</taxon>
        <taxon>Fusarium decemcellulare species complex</taxon>
    </lineage>
</organism>
<proteinExistence type="predicted"/>
<reference evidence="1" key="1">
    <citation type="submission" date="2022-08" db="EMBL/GenBank/DDBJ databases">
        <title>Genome Sequence of Fusarium decemcellulare.</title>
        <authorList>
            <person name="Buettner E."/>
        </authorList>
    </citation>
    <scope>NUCLEOTIDE SEQUENCE</scope>
    <source>
        <strain evidence="1">Babe19</strain>
    </source>
</reference>
<name>A0ACC1RZC5_9HYPO</name>
<protein>
    <submittedName>
        <fullName evidence="1">Uncharacterized protein</fullName>
    </submittedName>
</protein>